<dbReference type="InterPro" id="IPR029063">
    <property type="entry name" value="SAM-dependent_MTases_sf"/>
</dbReference>
<dbReference type="PROSITE" id="PS51689">
    <property type="entry name" value="SAM_RNA_A_N6_MT"/>
    <property type="match status" value="1"/>
</dbReference>
<dbReference type="InterPro" id="IPR011530">
    <property type="entry name" value="rRNA_adenine_dimethylase"/>
</dbReference>
<organism evidence="10 11">
    <name type="scientific">Mycolicibacterium agri</name>
    <name type="common">Mycobacterium agri</name>
    <dbReference type="NCBI Taxonomy" id="36811"/>
    <lineage>
        <taxon>Bacteria</taxon>
        <taxon>Bacillati</taxon>
        <taxon>Actinomycetota</taxon>
        <taxon>Actinomycetes</taxon>
        <taxon>Mycobacteriales</taxon>
        <taxon>Mycobacteriaceae</taxon>
        <taxon>Mycolicibacterium</taxon>
    </lineage>
</organism>
<evidence type="ECO:0000313" key="10">
    <source>
        <dbReference type="EMBL" id="PEG37612.1"/>
    </source>
</evidence>
<dbReference type="GO" id="GO:0003723">
    <property type="term" value="F:RNA binding"/>
    <property type="evidence" value="ECO:0007669"/>
    <property type="project" value="UniProtKB-UniRule"/>
</dbReference>
<dbReference type="HAMAP" id="MF_00607">
    <property type="entry name" value="16SrRNA_methyltr_A"/>
    <property type="match status" value="1"/>
</dbReference>
<dbReference type="FunFam" id="3.40.50.150:FF:000023">
    <property type="entry name" value="Ribosomal RNA small subunit methyltransferase A"/>
    <property type="match status" value="1"/>
</dbReference>
<keyword evidence="2 7" id="KW-0698">rRNA processing</keyword>
<dbReference type="EC" id="2.1.1.182" evidence="7"/>
<sequence>MTIRLLSRTEIRHLAKELDFRPRKAFGQNFVHDANTVRRVVSASGINRQDHVLEVGPGLGSLTLALLDRGARVTAVEIDPVLAGQLPQTVAEHSHSEINRLSVLHQDVLELQPSDLPEQPTALVANLPYNVAVPALLHLLAELPSIRTVMVMVQAEVAERLAAEPGGKDYGVPSAKIRFYGKVRRHGMVSPTVFWPIPRVYSGLVRLDRYETSPWPTDPAFREQVFHLIDIAFAQRRKTSRNAFAEWAGSGNESARRLLAASIDPARRGETLSIADFVRLLERSGVWDPQTRQVIQPVE</sequence>
<keyword evidence="4 7" id="KW-0808">Transferase</keyword>
<feature type="binding site" evidence="7 8">
    <location>
        <position position="77"/>
    </location>
    <ligand>
        <name>S-adenosyl-L-methionine</name>
        <dbReference type="ChEBI" id="CHEBI:59789"/>
    </ligand>
</feature>
<evidence type="ECO:0000256" key="5">
    <source>
        <dbReference type="ARBA" id="ARBA00022691"/>
    </source>
</evidence>
<proteinExistence type="inferred from homology"/>
<evidence type="ECO:0000256" key="4">
    <source>
        <dbReference type="ARBA" id="ARBA00022679"/>
    </source>
</evidence>
<evidence type="ECO:0000256" key="6">
    <source>
        <dbReference type="ARBA" id="ARBA00022884"/>
    </source>
</evidence>
<evidence type="ECO:0000259" key="9">
    <source>
        <dbReference type="SMART" id="SM00650"/>
    </source>
</evidence>
<dbReference type="FunFam" id="1.10.8.100:FF:000003">
    <property type="entry name" value="Ribosomal RNA small subunit methyltransferase A"/>
    <property type="match status" value="1"/>
</dbReference>
<dbReference type="PANTHER" id="PTHR11727:SF7">
    <property type="entry name" value="DIMETHYLADENOSINE TRANSFERASE-RELATED"/>
    <property type="match status" value="1"/>
</dbReference>
<evidence type="ECO:0000256" key="3">
    <source>
        <dbReference type="ARBA" id="ARBA00022603"/>
    </source>
</evidence>
<dbReference type="SUPFAM" id="SSF53335">
    <property type="entry name" value="S-adenosyl-L-methionine-dependent methyltransferases"/>
    <property type="match status" value="1"/>
</dbReference>
<dbReference type="InterPro" id="IPR020598">
    <property type="entry name" value="rRNA_Ade_methylase_Trfase_N"/>
</dbReference>
<keyword evidence="6 7" id="KW-0694">RNA-binding</keyword>
<evidence type="ECO:0000256" key="1">
    <source>
        <dbReference type="ARBA" id="ARBA00022490"/>
    </source>
</evidence>
<dbReference type="AlphaFoldDB" id="A0A2A7N0P9"/>
<name>A0A2A7N0P9_MYCAG</name>
<dbReference type="Proteomes" id="UP000220914">
    <property type="component" value="Unassembled WGS sequence"/>
</dbReference>
<dbReference type="NCBIfam" id="TIGR00755">
    <property type="entry name" value="ksgA"/>
    <property type="match status" value="1"/>
</dbReference>
<evidence type="ECO:0000256" key="2">
    <source>
        <dbReference type="ARBA" id="ARBA00022552"/>
    </source>
</evidence>
<keyword evidence="11" id="KW-1185">Reference proteome</keyword>
<dbReference type="GO" id="GO:0052908">
    <property type="term" value="F:16S rRNA (adenine(1518)-N(6)/adenine(1519)-N(6))-dimethyltransferase activity"/>
    <property type="evidence" value="ECO:0007669"/>
    <property type="project" value="UniProtKB-EC"/>
</dbReference>
<keyword evidence="1 7" id="KW-0963">Cytoplasm</keyword>
<evidence type="ECO:0000313" key="11">
    <source>
        <dbReference type="Proteomes" id="UP000220914"/>
    </source>
</evidence>
<feature type="binding site" evidence="7 8">
    <location>
        <position position="31"/>
    </location>
    <ligand>
        <name>S-adenosyl-L-methionine</name>
        <dbReference type="ChEBI" id="CHEBI:59789"/>
    </ligand>
</feature>
<gene>
    <name evidence="7" type="primary">rsmA</name>
    <name evidence="7" type="synonym">ksgA</name>
    <name evidence="10" type="ORF">CQY20_15410</name>
</gene>
<dbReference type="OrthoDB" id="9814755at2"/>
<evidence type="ECO:0000256" key="7">
    <source>
        <dbReference type="HAMAP-Rule" id="MF_00607"/>
    </source>
</evidence>
<evidence type="ECO:0000256" key="8">
    <source>
        <dbReference type="PROSITE-ProRule" id="PRU01026"/>
    </source>
</evidence>
<comment type="function">
    <text evidence="7">Specifically dimethylates two adjacent adenosines (A1518 and A1519) in the loop of a conserved hairpin near the 3'-end of 16S rRNA in the 30S particle. May play a critical role in biogenesis of 30S subunits.</text>
</comment>
<feature type="domain" description="Ribosomal RNA adenine methylase transferase N-terminal" evidence="9">
    <location>
        <begin position="36"/>
        <end position="211"/>
    </location>
</feature>
<dbReference type="InterPro" id="IPR001737">
    <property type="entry name" value="KsgA/Erm"/>
</dbReference>
<feature type="binding site" evidence="7 8">
    <location>
        <position position="56"/>
    </location>
    <ligand>
        <name>S-adenosyl-L-methionine</name>
        <dbReference type="ChEBI" id="CHEBI:59789"/>
    </ligand>
</feature>
<dbReference type="PANTHER" id="PTHR11727">
    <property type="entry name" value="DIMETHYLADENOSINE TRANSFERASE"/>
    <property type="match status" value="1"/>
</dbReference>
<dbReference type="CDD" id="cd02440">
    <property type="entry name" value="AdoMet_MTases"/>
    <property type="match status" value="1"/>
</dbReference>
<dbReference type="PROSITE" id="PS01131">
    <property type="entry name" value="RRNA_A_DIMETH"/>
    <property type="match status" value="1"/>
</dbReference>
<protein>
    <recommendedName>
        <fullName evidence="7">Ribosomal RNA small subunit methyltransferase A</fullName>
        <ecNumber evidence="7">2.1.1.182</ecNumber>
    </recommendedName>
    <alternativeName>
        <fullName evidence="7">16S rRNA (adenine(1518)-N(6)/adenine(1519)-N(6))-dimethyltransferase</fullName>
    </alternativeName>
    <alternativeName>
        <fullName evidence="7">16S rRNA dimethyladenosine transferase</fullName>
    </alternativeName>
    <alternativeName>
        <fullName evidence="7">16S rRNA dimethylase</fullName>
    </alternativeName>
    <alternativeName>
        <fullName evidence="7">S-adenosylmethionine-6-N', N'-adenosyl(rRNA) dimethyltransferase</fullName>
    </alternativeName>
</protein>
<dbReference type="Gene3D" id="3.40.50.150">
    <property type="entry name" value="Vaccinia Virus protein VP39"/>
    <property type="match status" value="1"/>
</dbReference>
<comment type="subcellular location">
    <subcellularLocation>
        <location evidence="7">Cytoplasm</location>
    </subcellularLocation>
</comment>
<comment type="caution">
    <text evidence="10">The sequence shown here is derived from an EMBL/GenBank/DDBJ whole genome shotgun (WGS) entry which is preliminary data.</text>
</comment>
<feature type="binding site" evidence="7 8">
    <location>
        <position position="107"/>
    </location>
    <ligand>
        <name>S-adenosyl-L-methionine</name>
        <dbReference type="ChEBI" id="CHEBI:59789"/>
    </ligand>
</feature>
<dbReference type="Pfam" id="PF00398">
    <property type="entry name" value="RrnaAD"/>
    <property type="match status" value="1"/>
</dbReference>
<keyword evidence="5 7" id="KW-0949">S-adenosyl-L-methionine</keyword>
<dbReference type="RefSeq" id="WP_097940954.1">
    <property type="nucleotide sequence ID" value="NZ_BLKS01000004.1"/>
</dbReference>
<dbReference type="GO" id="GO:0005829">
    <property type="term" value="C:cytosol"/>
    <property type="evidence" value="ECO:0007669"/>
    <property type="project" value="TreeGrafter"/>
</dbReference>
<dbReference type="InterPro" id="IPR020596">
    <property type="entry name" value="rRNA_Ade_Mease_Trfase_CS"/>
</dbReference>
<keyword evidence="3 7" id="KW-0489">Methyltransferase</keyword>
<feature type="binding site" evidence="7 8">
    <location>
        <position position="29"/>
    </location>
    <ligand>
        <name>S-adenosyl-L-methionine</name>
        <dbReference type="ChEBI" id="CHEBI:59789"/>
    </ligand>
</feature>
<feature type="binding site" evidence="7 8">
    <location>
        <position position="126"/>
    </location>
    <ligand>
        <name>S-adenosyl-L-methionine</name>
        <dbReference type="ChEBI" id="CHEBI:59789"/>
    </ligand>
</feature>
<reference evidence="10 11" key="1">
    <citation type="submission" date="2017-10" db="EMBL/GenBank/DDBJ databases">
        <title>The new phylogeny of genus Mycobacterium.</title>
        <authorList>
            <person name="Tortoli E."/>
            <person name="Trovato A."/>
            <person name="Cirillo D.M."/>
        </authorList>
    </citation>
    <scope>NUCLEOTIDE SEQUENCE [LARGE SCALE GENOMIC DNA]</scope>
    <source>
        <strain evidence="10 11">CCUG37673</strain>
    </source>
</reference>
<dbReference type="EMBL" id="PDCP01000025">
    <property type="protein sequence ID" value="PEG37612.1"/>
    <property type="molecule type" value="Genomic_DNA"/>
</dbReference>
<dbReference type="InterPro" id="IPR023165">
    <property type="entry name" value="rRNA_Ade_diMease-like_C"/>
</dbReference>
<dbReference type="Gene3D" id="1.10.8.100">
    <property type="entry name" value="Ribosomal RNA adenine dimethylase-like, domain 2"/>
    <property type="match status" value="1"/>
</dbReference>
<comment type="similarity">
    <text evidence="7">Belongs to the class I-like SAM-binding methyltransferase superfamily. rRNA adenine N(6)-methyltransferase family. RsmA subfamily.</text>
</comment>
<accession>A0A2A7N0P9</accession>
<comment type="catalytic activity">
    <reaction evidence="7">
        <text>adenosine(1518)/adenosine(1519) in 16S rRNA + 4 S-adenosyl-L-methionine = N(6)-dimethyladenosine(1518)/N(6)-dimethyladenosine(1519) in 16S rRNA + 4 S-adenosyl-L-homocysteine + 4 H(+)</text>
        <dbReference type="Rhea" id="RHEA:19609"/>
        <dbReference type="Rhea" id="RHEA-COMP:10232"/>
        <dbReference type="Rhea" id="RHEA-COMP:10233"/>
        <dbReference type="ChEBI" id="CHEBI:15378"/>
        <dbReference type="ChEBI" id="CHEBI:57856"/>
        <dbReference type="ChEBI" id="CHEBI:59789"/>
        <dbReference type="ChEBI" id="CHEBI:74411"/>
        <dbReference type="ChEBI" id="CHEBI:74493"/>
        <dbReference type="EC" id="2.1.1.182"/>
    </reaction>
</comment>
<dbReference type="SMART" id="SM00650">
    <property type="entry name" value="rADc"/>
    <property type="match status" value="1"/>
</dbReference>